<keyword evidence="3" id="KW-1185">Reference proteome</keyword>
<name>A0A419VV19_9BACT</name>
<proteinExistence type="predicted"/>
<dbReference type="Proteomes" id="UP000283387">
    <property type="component" value="Unassembled WGS sequence"/>
</dbReference>
<evidence type="ECO:0008006" key="4">
    <source>
        <dbReference type="Google" id="ProtNLM"/>
    </source>
</evidence>
<evidence type="ECO:0000313" key="3">
    <source>
        <dbReference type="Proteomes" id="UP000283387"/>
    </source>
</evidence>
<keyword evidence="1" id="KW-0472">Membrane</keyword>
<evidence type="ECO:0000256" key="1">
    <source>
        <dbReference type="SAM" id="Phobius"/>
    </source>
</evidence>
<accession>A0A419VV19</accession>
<dbReference type="EMBL" id="RAPN01000005">
    <property type="protein sequence ID" value="RKD85999.1"/>
    <property type="molecule type" value="Genomic_DNA"/>
</dbReference>
<keyword evidence="1" id="KW-0812">Transmembrane</keyword>
<protein>
    <recommendedName>
        <fullName evidence="4">DUF5808 domain-containing protein</fullName>
    </recommendedName>
</protein>
<dbReference type="AlphaFoldDB" id="A0A419VV19"/>
<reference evidence="2 3" key="1">
    <citation type="submission" date="2018-09" db="EMBL/GenBank/DDBJ databases">
        <title>Genomic Encyclopedia of Archaeal and Bacterial Type Strains, Phase II (KMG-II): from individual species to whole genera.</title>
        <authorList>
            <person name="Goeker M."/>
        </authorList>
    </citation>
    <scope>NUCLEOTIDE SEQUENCE [LARGE SCALE GENOMIC DNA]</scope>
    <source>
        <strain evidence="2 3">DSM 27148</strain>
    </source>
</reference>
<feature type="transmembrane region" description="Helical" evidence="1">
    <location>
        <begin position="38"/>
        <end position="56"/>
    </location>
</feature>
<keyword evidence="1" id="KW-1133">Transmembrane helix</keyword>
<organism evidence="2 3">
    <name type="scientific">Mangrovibacterium diazotrophicum</name>
    <dbReference type="NCBI Taxonomy" id="1261403"/>
    <lineage>
        <taxon>Bacteria</taxon>
        <taxon>Pseudomonadati</taxon>
        <taxon>Bacteroidota</taxon>
        <taxon>Bacteroidia</taxon>
        <taxon>Marinilabiliales</taxon>
        <taxon>Prolixibacteraceae</taxon>
        <taxon>Mangrovibacterium</taxon>
    </lineage>
</organism>
<gene>
    <name evidence="2" type="ORF">BC643_4315</name>
</gene>
<comment type="caution">
    <text evidence="2">The sequence shown here is derived from an EMBL/GenBank/DDBJ whole genome shotgun (WGS) entry which is preliminary data.</text>
</comment>
<evidence type="ECO:0000313" key="2">
    <source>
        <dbReference type="EMBL" id="RKD85999.1"/>
    </source>
</evidence>
<sequence length="57" mass="6606">MKSSIWKDPLIKDKKDSRLLIPRPYPRDGWTLNFGQPLTWVFLVAIVGVVIFCIVFS</sequence>